<feature type="compositionally biased region" description="Basic and acidic residues" evidence="1">
    <location>
        <begin position="1"/>
        <end position="16"/>
    </location>
</feature>
<dbReference type="AlphaFoldDB" id="G9EM99"/>
<evidence type="ECO:0000313" key="3">
    <source>
        <dbReference type="Proteomes" id="UP000002770"/>
    </source>
</evidence>
<organism evidence="2 3">
    <name type="scientific">Legionella drancourtii LLAP12</name>
    <dbReference type="NCBI Taxonomy" id="658187"/>
    <lineage>
        <taxon>Bacteria</taxon>
        <taxon>Pseudomonadati</taxon>
        <taxon>Pseudomonadota</taxon>
        <taxon>Gammaproteobacteria</taxon>
        <taxon>Legionellales</taxon>
        <taxon>Legionellaceae</taxon>
        <taxon>Legionella</taxon>
    </lineage>
</organism>
<dbReference type="InParanoid" id="G9EM99"/>
<proteinExistence type="predicted"/>
<gene>
    <name evidence="2" type="ORF">LDG_6363</name>
</gene>
<dbReference type="Proteomes" id="UP000002770">
    <property type="component" value="Unassembled WGS sequence"/>
</dbReference>
<accession>G9EM99</accession>
<dbReference type="EMBL" id="JH413811">
    <property type="protein sequence ID" value="EHL31699.1"/>
    <property type="molecule type" value="Genomic_DNA"/>
</dbReference>
<evidence type="ECO:0000256" key="1">
    <source>
        <dbReference type="SAM" id="MobiDB-lite"/>
    </source>
</evidence>
<name>G9EM99_9GAMM</name>
<reference evidence="2 3" key="1">
    <citation type="journal article" date="2011" name="BMC Genomics">
        <title>Insight into cross-talk between intra-amoebal pathogens.</title>
        <authorList>
            <person name="Gimenez G."/>
            <person name="Bertelli C."/>
            <person name="Moliner C."/>
            <person name="Robert C."/>
            <person name="Raoult D."/>
            <person name="Fournier P.E."/>
            <person name="Greub G."/>
        </authorList>
    </citation>
    <scope>NUCLEOTIDE SEQUENCE [LARGE SCALE GENOMIC DNA]</scope>
    <source>
        <strain evidence="2 3">LLAP12</strain>
    </source>
</reference>
<keyword evidence="3" id="KW-1185">Reference proteome</keyword>
<dbReference type="HOGENOM" id="CLU_2825790_0_0_6"/>
<evidence type="ECO:0000313" key="2">
    <source>
        <dbReference type="EMBL" id="EHL31699.1"/>
    </source>
</evidence>
<feature type="region of interest" description="Disordered" evidence="1">
    <location>
        <begin position="1"/>
        <end position="66"/>
    </location>
</feature>
<dbReference type="RefSeq" id="WP_006870297.1">
    <property type="nucleotide sequence ID" value="NZ_JH413811.1"/>
</dbReference>
<feature type="compositionally biased region" description="Acidic residues" evidence="1">
    <location>
        <begin position="33"/>
        <end position="66"/>
    </location>
</feature>
<protein>
    <submittedName>
        <fullName evidence="2">Uncharacterized protein</fullName>
    </submittedName>
</protein>
<sequence>MYKKEKQALQNLHKEASLNADGISKKETPSESQENDDYFAYSSDDESSFDEGSEEEYSDEENQFRP</sequence>